<feature type="transmembrane region" description="Helical" evidence="5">
    <location>
        <begin position="101"/>
        <end position="121"/>
    </location>
</feature>
<keyword evidence="4 5" id="KW-0472">Membrane</keyword>
<evidence type="ECO:0008006" key="8">
    <source>
        <dbReference type="Google" id="ProtNLM"/>
    </source>
</evidence>
<dbReference type="Gene3D" id="1.20.120.1630">
    <property type="match status" value="1"/>
</dbReference>
<comment type="subcellular location">
    <subcellularLocation>
        <location evidence="1">Endomembrane system</location>
        <topology evidence="1">Multi-pass membrane protein</topology>
    </subcellularLocation>
</comment>
<dbReference type="EMBL" id="LR699119">
    <property type="protein sequence ID" value="VVC75431.1"/>
    <property type="molecule type" value="Genomic_DNA"/>
</dbReference>
<keyword evidence="2 5" id="KW-0812">Transmembrane</keyword>
<protein>
    <recommendedName>
        <fullName evidence="8">Steroid 5-alpha reductase C-terminal domain-containing protein</fullName>
    </recommendedName>
</protein>
<reference evidence="6 7" key="1">
    <citation type="submission" date="2019-08" db="EMBL/GenBank/DDBJ databases">
        <authorList>
            <person name="Guy L."/>
        </authorList>
    </citation>
    <scope>NUCLEOTIDE SEQUENCE [LARGE SCALE GENOMIC DNA]</scope>
    <source>
        <strain evidence="6 7">SGT-108</strain>
    </source>
</reference>
<dbReference type="AlphaFoldDB" id="A0A5E4PGJ1"/>
<evidence type="ECO:0000256" key="1">
    <source>
        <dbReference type="ARBA" id="ARBA00004127"/>
    </source>
</evidence>
<feature type="transmembrane region" description="Helical" evidence="5">
    <location>
        <begin position="37"/>
        <end position="56"/>
    </location>
</feature>
<dbReference type="InterPro" id="IPR007318">
    <property type="entry name" value="Phopholipid_MeTrfase"/>
</dbReference>
<dbReference type="GO" id="GO:0012505">
    <property type="term" value="C:endomembrane system"/>
    <property type="evidence" value="ECO:0007669"/>
    <property type="project" value="UniProtKB-SubCell"/>
</dbReference>
<evidence type="ECO:0000256" key="4">
    <source>
        <dbReference type="ARBA" id="ARBA00023136"/>
    </source>
</evidence>
<evidence type="ECO:0000313" key="7">
    <source>
        <dbReference type="Proteomes" id="UP000324194"/>
    </source>
</evidence>
<dbReference type="KEGG" id="asip:AQUSIP_07210"/>
<proteinExistence type="predicted"/>
<dbReference type="PANTHER" id="PTHR43847:SF1">
    <property type="entry name" value="BLL3993 PROTEIN"/>
    <property type="match status" value="1"/>
</dbReference>
<keyword evidence="7" id="KW-1185">Reference proteome</keyword>
<evidence type="ECO:0000256" key="3">
    <source>
        <dbReference type="ARBA" id="ARBA00022989"/>
    </source>
</evidence>
<evidence type="ECO:0000256" key="2">
    <source>
        <dbReference type="ARBA" id="ARBA00022692"/>
    </source>
</evidence>
<dbReference type="Proteomes" id="UP000324194">
    <property type="component" value="Chromosome 1"/>
</dbReference>
<dbReference type="OrthoDB" id="5293276at2"/>
<accession>A0A5E4PGJ1</accession>
<organism evidence="6 7">
    <name type="scientific">Aquicella siphonis</name>
    <dbReference type="NCBI Taxonomy" id="254247"/>
    <lineage>
        <taxon>Bacteria</taxon>
        <taxon>Pseudomonadati</taxon>
        <taxon>Pseudomonadota</taxon>
        <taxon>Gammaproteobacteria</taxon>
        <taxon>Legionellales</taxon>
        <taxon>Coxiellaceae</taxon>
        <taxon>Aquicella</taxon>
    </lineage>
</organism>
<name>A0A5E4PGJ1_9COXI</name>
<dbReference type="InterPro" id="IPR052527">
    <property type="entry name" value="Metal_cation-efflux_comp"/>
</dbReference>
<evidence type="ECO:0000313" key="6">
    <source>
        <dbReference type="EMBL" id="VVC75431.1"/>
    </source>
</evidence>
<keyword evidence="3 5" id="KW-1133">Transmembrane helix</keyword>
<evidence type="ECO:0000256" key="5">
    <source>
        <dbReference type="SAM" id="Phobius"/>
    </source>
</evidence>
<dbReference type="PANTHER" id="PTHR43847">
    <property type="entry name" value="BLL3993 PROTEIN"/>
    <property type="match status" value="1"/>
</dbReference>
<sequence>MNNLFKHLDKYVVTQRILIGVMPLATLFARINLHLGGLVSGIILSAAGLSILAIAARQLGPALTPTIKPAHEGQMVTSGLYGIVRHPMYGGAILFSMGWSILWGSVLAMLLTLLLGLLFVIKLKMEEKLLCETYPGYAGYQARVTKKIIPYIY</sequence>
<gene>
    <name evidence="6" type="ORF">AQUSIP_07210</name>
</gene>
<dbReference type="Pfam" id="PF04191">
    <property type="entry name" value="PEMT"/>
    <property type="match status" value="1"/>
</dbReference>
<dbReference type="RefSeq" id="WP_148338739.1">
    <property type="nucleotide sequence ID" value="NZ_LR699119.1"/>
</dbReference>